<accession>A0A5A9PI31</accession>
<dbReference type="InterPro" id="IPR051051">
    <property type="entry name" value="E3_ubiq-ligase_TRIM/RNF"/>
</dbReference>
<dbReference type="CDD" id="cd16040">
    <property type="entry name" value="SPRY_PRY_SNTX"/>
    <property type="match status" value="1"/>
</dbReference>
<name>A0A5A9PI31_9TELE</name>
<dbReference type="SMART" id="SM00589">
    <property type="entry name" value="PRY"/>
    <property type="match status" value="1"/>
</dbReference>
<dbReference type="InterPro" id="IPR003877">
    <property type="entry name" value="SPRY_dom"/>
</dbReference>
<keyword evidence="1" id="KW-0479">Metal-binding</keyword>
<reference evidence="5 6" key="1">
    <citation type="journal article" date="2019" name="Mol. Ecol. Resour.">
        <title>Chromosome-level genome assembly of Triplophysa tibetana, a fish adapted to the harsh high-altitude environment of the Tibetan Plateau.</title>
        <authorList>
            <person name="Yang X."/>
            <person name="Liu H."/>
            <person name="Ma Z."/>
            <person name="Zou Y."/>
            <person name="Zou M."/>
            <person name="Mao Y."/>
            <person name="Li X."/>
            <person name="Wang H."/>
            <person name="Chen T."/>
            <person name="Wang W."/>
            <person name="Yang R."/>
        </authorList>
    </citation>
    <scope>NUCLEOTIDE SEQUENCE [LARGE SCALE GENOMIC DNA]</scope>
    <source>
        <strain evidence="5">TTIB1903HZAU</strain>
        <tissue evidence="5">Muscle</tissue>
    </source>
</reference>
<dbReference type="InterPro" id="IPR013320">
    <property type="entry name" value="ConA-like_dom_sf"/>
</dbReference>
<evidence type="ECO:0000313" key="6">
    <source>
        <dbReference type="Proteomes" id="UP000324632"/>
    </source>
</evidence>
<keyword evidence="3" id="KW-0862">Zinc</keyword>
<dbReference type="PROSITE" id="PS50188">
    <property type="entry name" value="B302_SPRY"/>
    <property type="match status" value="1"/>
</dbReference>
<dbReference type="GO" id="GO:0008270">
    <property type="term" value="F:zinc ion binding"/>
    <property type="evidence" value="ECO:0007669"/>
    <property type="project" value="UniProtKB-KW"/>
</dbReference>
<dbReference type="Gene3D" id="2.60.120.920">
    <property type="match status" value="1"/>
</dbReference>
<keyword evidence="2" id="KW-0863">Zinc-finger</keyword>
<evidence type="ECO:0000259" key="4">
    <source>
        <dbReference type="PROSITE" id="PS50188"/>
    </source>
</evidence>
<evidence type="ECO:0000256" key="2">
    <source>
        <dbReference type="ARBA" id="ARBA00022771"/>
    </source>
</evidence>
<dbReference type="SMART" id="SM00449">
    <property type="entry name" value="SPRY"/>
    <property type="match status" value="1"/>
</dbReference>
<dbReference type="PRINTS" id="PR01407">
    <property type="entry name" value="BUTYPHLNCDUF"/>
</dbReference>
<feature type="domain" description="B30.2/SPRY" evidence="4">
    <location>
        <begin position="8"/>
        <end position="200"/>
    </location>
</feature>
<dbReference type="InterPro" id="IPR006574">
    <property type="entry name" value="PRY"/>
</dbReference>
<dbReference type="SUPFAM" id="SSF49899">
    <property type="entry name" value="Concanavalin A-like lectins/glucanases"/>
    <property type="match status" value="1"/>
</dbReference>
<gene>
    <name evidence="5" type="ORF">E1301_Tti018149</name>
</gene>
<comment type="caution">
    <text evidence="5">The sequence shown here is derived from an EMBL/GenBank/DDBJ whole genome shotgun (WGS) entry which is preliminary data.</text>
</comment>
<dbReference type="Pfam" id="PF00622">
    <property type="entry name" value="SPRY"/>
    <property type="match status" value="1"/>
</dbReference>
<dbReference type="GO" id="GO:0005737">
    <property type="term" value="C:cytoplasm"/>
    <property type="evidence" value="ECO:0007669"/>
    <property type="project" value="UniProtKB-ARBA"/>
</dbReference>
<dbReference type="InterPro" id="IPR003879">
    <property type="entry name" value="Butyrophylin_SPRY"/>
</dbReference>
<organism evidence="5 6">
    <name type="scientific">Triplophysa tibetana</name>
    <dbReference type="NCBI Taxonomy" id="1572043"/>
    <lineage>
        <taxon>Eukaryota</taxon>
        <taxon>Metazoa</taxon>
        <taxon>Chordata</taxon>
        <taxon>Craniata</taxon>
        <taxon>Vertebrata</taxon>
        <taxon>Euteleostomi</taxon>
        <taxon>Actinopterygii</taxon>
        <taxon>Neopterygii</taxon>
        <taxon>Teleostei</taxon>
        <taxon>Ostariophysi</taxon>
        <taxon>Cypriniformes</taxon>
        <taxon>Nemacheilidae</taxon>
        <taxon>Triplophysa</taxon>
    </lineage>
</organism>
<evidence type="ECO:0000313" key="5">
    <source>
        <dbReference type="EMBL" id="KAA0721252.1"/>
    </source>
</evidence>
<dbReference type="AlphaFoldDB" id="A0A5A9PI31"/>
<dbReference type="Proteomes" id="UP000324632">
    <property type="component" value="Chromosome 5"/>
</dbReference>
<dbReference type="EMBL" id="SOYY01000005">
    <property type="protein sequence ID" value="KAA0721252.1"/>
    <property type="molecule type" value="Genomic_DNA"/>
</dbReference>
<dbReference type="Pfam" id="PF13765">
    <property type="entry name" value="PRY"/>
    <property type="match status" value="1"/>
</dbReference>
<keyword evidence="6" id="KW-1185">Reference proteome</keyword>
<evidence type="ECO:0000256" key="3">
    <source>
        <dbReference type="ARBA" id="ARBA00022833"/>
    </source>
</evidence>
<dbReference type="PANTHER" id="PTHR25465:SF5">
    <property type="entry name" value="E3 UBIQUITIN_ISG15 LIGASE TRIM25-RELATED"/>
    <property type="match status" value="1"/>
</dbReference>
<sequence>MENVSDREATSSPEPVTRDQFTKYSEGLTLDLNTLSKHLRLSEKNRVIQFSYTDQEYPDHPERFGCCQVLCKEGVRGRSYWEIKWTGHVYISVSYKSIRRKESRHGSDFGRNNKSWRLYCSESRFSFCHNDKWINLPAMPSSDRIGVYVDKGAGTLCFYGVSDTIMTLIHSINTTFTQPLYPGFAVVSIHSKVTLCDLTM</sequence>
<dbReference type="InterPro" id="IPR001870">
    <property type="entry name" value="B30.2/SPRY"/>
</dbReference>
<proteinExistence type="predicted"/>
<dbReference type="InterPro" id="IPR043136">
    <property type="entry name" value="B30.2/SPRY_sf"/>
</dbReference>
<protein>
    <recommendedName>
        <fullName evidence="4">B30.2/SPRY domain-containing protein</fullName>
    </recommendedName>
</protein>
<dbReference type="PANTHER" id="PTHR25465">
    <property type="entry name" value="B-BOX DOMAIN CONTAINING"/>
    <property type="match status" value="1"/>
</dbReference>
<evidence type="ECO:0000256" key="1">
    <source>
        <dbReference type="ARBA" id="ARBA00022723"/>
    </source>
</evidence>